<proteinExistence type="predicted"/>
<evidence type="ECO:0000313" key="1">
    <source>
        <dbReference type="Ensembl" id="ENSAOWP00000000659.1"/>
    </source>
</evidence>
<evidence type="ECO:0000313" key="2">
    <source>
        <dbReference type="Proteomes" id="UP000694424"/>
    </source>
</evidence>
<reference evidence="1" key="1">
    <citation type="submission" date="2025-08" db="UniProtKB">
        <authorList>
            <consortium name="Ensembl"/>
        </authorList>
    </citation>
    <scope>IDENTIFICATION</scope>
</reference>
<reference evidence="1" key="2">
    <citation type="submission" date="2025-09" db="UniProtKB">
        <authorList>
            <consortium name="Ensembl"/>
        </authorList>
    </citation>
    <scope>IDENTIFICATION</scope>
</reference>
<dbReference type="Proteomes" id="UP000694424">
    <property type="component" value="Unplaced"/>
</dbReference>
<keyword evidence="2" id="KW-1185">Reference proteome</keyword>
<organism evidence="1 2">
    <name type="scientific">Apteryx owenii</name>
    <name type="common">Little spotted kiwi</name>
    <dbReference type="NCBI Taxonomy" id="8824"/>
    <lineage>
        <taxon>Eukaryota</taxon>
        <taxon>Metazoa</taxon>
        <taxon>Chordata</taxon>
        <taxon>Craniata</taxon>
        <taxon>Vertebrata</taxon>
        <taxon>Euteleostomi</taxon>
        <taxon>Archelosauria</taxon>
        <taxon>Archosauria</taxon>
        <taxon>Dinosauria</taxon>
        <taxon>Saurischia</taxon>
        <taxon>Theropoda</taxon>
        <taxon>Coelurosauria</taxon>
        <taxon>Aves</taxon>
        <taxon>Palaeognathae</taxon>
        <taxon>Apterygiformes</taxon>
        <taxon>Apterygidae</taxon>
        <taxon>Apteryx</taxon>
    </lineage>
</organism>
<dbReference type="Ensembl" id="ENSAOWT00000000757.1">
    <property type="protein sequence ID" value="ENSAOWP00000000659.1"/>
    <property type="gene ID" value="ENSAOWG00000000514.1"/>
</dbReference>
<dbReference type="AlphaFoldDB" id="A0A8B9NW41"/>
<name>A0A8B9NW41_APTOW</name>
<sequence length="123" mass="12733">VLPHGSRRPGRTPPCAFGGCWRAHAGGCVVRCREHPWVQVCPSTCGRWRGPPPFKSTPMPRWAQATPLPALGSLLHQAAGGCEPLAGDAPAQTPSCPLQPAPAAHPARALAAAGAAQQLTWGP</sequence>
<protein>
    <submittedName>
        <fullName evidence="1">Uncharacterized protein</fullName>
    </submittedName>
</protein>
<accession>A0A8B9NW41</accession>